<keyword evidence="5" id="KW-1185">Reference proteome</keyword>
<gene>
    <name evidence="2" type="ORF">GPM918_LOCUS38799</name>
    <name evidence="1" type="ORF">OVA965_LOCUS21710</name>
    <name evidence="4" type="ORF">SRO942_LOCUS39647</name>
    <name evidence="3" type="ORF">TMI583_LOCUS22415</name>
</gene>
<sequence>MSHMRADILSWIVRGKVKQERVQKEKTTIIETIQTKTGLPLNQCDSNSCTTGGTSTTGGERRKFFSYAV</sequence>
<evidence type="ECO:0000313" key="2">
    <source>
        <dbReference type="EMBL" id="CAF1544034.1"/>
    </source>
</evidence>
<evidence type="ECO:0000313" key="1">
    <source>
        <dbReference type="EMBL" id="CAF1153159.1"/>
    </source>
</evidence>
<dbReference type="Proteomes" id="UP000682733">
    <property type="component" value="Unassembled WGS sequence"/>
</dbReference>
<dbReference type="Proteomes" id="UP000663829">
    <property type="component" value="Unassembled WGS sequence"/>
</dbReference>
<dbReference type="Proteomes" id="UP000681722">
    <property type="component" value="Unassembled WGS sequence"/>
</dbReference>
<comment type="caution">
    <text evidence="2">The sequence shown here is derived from an EMBL/GenBank/DDBJ whole genome shotgun (WGS) entry which is preliminary data.</text>
</comment>
<organism evidence="2 5">
    <name type="scientific">Didymodactylos carnosus</name>
    <dbReference type="NCBI Taxonomy" id="1234261"/>
    <lineage>
        <taxon>Eukaryota</taxon>
        <taxon>Metazoa</taxon>
        <taxon>Spiralia</taxon>
        <taxon>Gnathifera</taxon>
        <taxon>Rotifera</taxon>
        <taxon>Eurotatoria</taxon>
        <taxon>Bdelloidea</taxon>
        <taxon>Philodinida</taxon>
        <taxon>Philodinidae</taxon>
        <taxon>Didymodactylos</taxon>
    </lineage>
</organism>
<evidence type="ECO:0000313" key="4">
    <source>
        <dbReference type="EMBL" id="CAF4404591.1"/>
    </source>
</evidence>
<dbReference type="Proteomes" id="UP000677228">
    <property type="component" value="Unassembled WGS sequence"/>
</dbReference>
<dbReference type="EMBL" id="CAJNOK010011983">
    <property type="protein sequence ID" value="CAF1153159.1"/>
    <property type="molecule type" value="Genomic_DNA"/>
</dbReference>
<dbReference type="EMBL" id="CAJNOQ010026216">
    <property type="protein sequence ID" value="CAF1544034.1"/>
    <property type="molecule type" value="Genomic_DNA"/>
</dbReference>
<dbReference type="AlphaFoldDB" id="A0A815WR39"/>
<proteinExistence type="predicted"/>
<dbReference type="EMBL" id="CAJOBA010032088">
    <property type="protein sequence ID" value="CAF3962245.1"/>
    <property type="molecule type" value="Genomic_DNA"/>
</dbReference>
<evidence type="ECO:0000313" key="3">
    <source>
        <dbReference type="EMBL" id="CAF3962245.1"/>
    </source>
</evidence>
<name>A0A815WR39_9BILA</name>
<dbReference type="EMBL" id="CAJOBC010091867">
    <property type="protein sequence ID" value="CAF4404591.1"/>
    <property type="molecule type" value="Genomic_DNA"/>
</dbReference>
<reference evidence="2" key="1">
    <citation type="submission" date="2021-02" db="EMBL/GenBank/DDBJ databases">
        <authorList>
            <person name="Nowell W R."/>
        </authorList>
    </citation>
    <scope>NUCLEOTIDE SEQUENCE</scope>
</reference>
<evidence type="ECO:0000313" key="5">
    <source>
        <dbReference type="Proteomes" id="UP000663829"/>
    </source>
</evidence>
<accession>A0A815WR39</accession>
<protein>
    <submittedName>
        <fullName evidence="2">Uncharacterized protein</fullName>
    </submittedName>
</protein>